<reference evidence="1" key="2">
    <citation type="submission" date="2022-06" db="UniProtKB">
        <authorList>
            <consortium name="EnsemblMetazoa"/>
        </authorList>
    </citation>
    <scope>IDENTIFICATION</scope>
    <source>
        <strain evidence="1">p50T (Dazao)</strain>
    </source>
</reference>
<protein>
    <submittedName>
        <fullName evidence="1">Uncharacterized protein</fullName>
    </submittedName>
</protein>
<reference evidence="2" key="1">
    <citation type="journal article" date="2008" name="Insect Biochem. Mol. Biol.">
        <title>The genome of a lepidopteran model insect, the silkworm Bombyx mori.</title>
        <authorList>
            <consortium name="International Silkworm Genome Consortium"/>
        </authorList>
    </citation>
    <scope>NUCLEOTIDE SEQUENCE [LARGE SCALE GENOMIC DNA]</scope>
    <source>
        <strain evidence="2">p50T</strain>
    </source>
</reference>
<dbReference type="GeneID" id="101745663"/>
<accession>A0A8R1WGR5</accession>
<proteinExistence type="predicted"/>
<sequence>MALQIEPNMNTNIRVFNESLLEQILLKISDIYNIRVIWDYEATTLATTLAIAGGIIGAFVGGRLGAGIGAGIGGAAGFSTSKVVPLREIWEQVKERLKEVLHILYEFLKTFEVSDYIRAYEIFIACSSNTKKQFIMELTEFIGNHLSRQILTSF</sequence>
<evidence type="ECO:0000313" key="2">
    <source>
        <dbReference type="Proteomes" id="UP000005204"/>
    </source>
</evidence>
<dbReference type="Proteomes" id="UP000005204">
    <property type="component" value="Unassembled WGS sequence"/>
</dbReference>
<dbReference type="EnsemblMetazoa" id="XM_004925739.4">
    <property type="protein sequence ID" value="XP_004925796.2"/>
    <property type="gene ID" value="LOC101745663"/>
</dbReference>
<dbReference type="AlphaFoldDB" id="A0A8R1WGR5"/>
<keyword evidence="2" id="KW-1185">Reference proteome</keyword>
<name>A0A8R1WGR5_BOMMO</name>
<organism evidence="1 2">
    <name type="scientific">Bombyx mori</name>
    <name type="common">Silk moth</name>
    <dbReference type="NCBI Taxonomy" id="7091"/>
    <lineage>
        <taxon>Eukaryota</taxon>
        <taxon>Metazoa</taxon>
        <taxon>Ecdysozoa</taxon>
        <taxon>Arthropoda</taxon>
        <taxon>Hexapoda</taxon>
        <taxon>Insecta</taxon>
        <taxon>Pterygota</taxon>
        <taxon>Neoptera</taxon>
        <taxon>Endopterygota</taxon>
        <taxon>Lepidoptera</taxon>
        <taxon>Glossata</taxon>
        <taxon>Ditrysia</taxon>
        <taxon>Bombycoidea</taxon>
        <taxon>Bombycidae</taxon>
        <taxon>Bombycinae</taxon>
        <taxon>Bombyx</taxon>
    </lineage>
</organism>
<dbReference type="RefSeq" id="XP_004925796.2">
    <property type="nucleotide sequence ID" value="XM_004925739.5"/>
</dbReference>
<evidence type="ECO:0000313" key="1">
    <source>
        <dbReference type="EnsemblMetazoa" id="XP_004925796.2"/>
    </source>
</evidence>
<dbReference type="KEGG" id="bmor:101745663"/>